<proteinExistence type="predicted"/>
<evidence type="ECO:0008006" key="3">
    <source>
        <dbReference type="Google" id="ProtNLM"/>
    </source>
</evidence>
<protein>
    <recommendedName>
        <fullName evidence="3">Saccharopine dehydrogenase-like C-terminal domain-containing protein</fullName>
    </recommendedName>
</protein>
<dbReference type="EMBL" id="CP008743">
    <property type="protein sequence ID" value="ARN84851.1"/>
    <property type="molecule type" value="Genomic_DNA"/>
</dbReference>
<accession>A0A1W6N4Y4</accession>
<keyword evidence="2" id="KW-1185">Reference proteome</keyword>
<dbReference type="InterPro" id="IPR023181">
    <property type="entry name" value="Homospermid_syn-like_C"/>
</dbReference>
<evidence type="ECO:0000313" key="1">
    <source>
        <dbReference type="EMBL" id="ARN84851.1"/>
    </source>
</evidence>
<dbReference type="Gene3D" id="3.30.360.30">
    <property type="entry name" value="homospermidine synthase like"/>
    <property type="match status" value="1"/>
</dbReference>
<dbReference type="AlphaFoldDB" id="A0A1W6N4Y4"/>
<dbReference type="Proteomes" id="UP000237351">
    <property type="component" value="Chromosome"/>
</dbReference>
<name>A0A1W6N4Y4_9PROT</name>
<dbReference type="Gene3D" id="3.40.50.720">
    <property type="entry name" value="NAD(P)-binding Rossmann-like Domain"/>
    <property type="match status" value="1"/>
</dbReference>
<organism evidence="1 2">
    <name type="scientific">Candidatus Nucleicultrix amoebiphila FS5</name>
    <dbReference type="NCBI Taxonomy" id="1414854"/>
    <lineage>
        <taxon>Bacteria</taxon>
        <taxon>Pseudomonadati</taxon>
        <taxon>Pseudomonadota</taxon>
        <taxon>Alphaproteobacteria</taxon>
        <taxon>Holosporales</taxon>
        <taxon>Candidatus Nucleicultricaceae</taxon>
        <taxon>Candidatus Nucleicultrix</taxon>
    </lineage>
</organism>
<evidence type="ECO:0000313" key="2">
    <source>
        <dbReference type="Proteomes" id="UP000237351"/>
    </source>
</evidence>
<gene>
    <name evidence="1" type="ORF">GQ61_05610</name>
</gene>
<dbReference type="KEGG" id="naf:GQ61_05610"/>
<sequence>MDEIDHGKDELGVLLMGHDKKAYWYGSRLSIEEARILAPHNNATSLQVAAGVLGGIRWALENPNRGILEPEELDFEFVLEVASPYLGTLIGVYSDWTPIQNRLQLFSEDIDYSDPWQFKNFLVA</sequence>
<reference evidence="1 2" key="1">
    <citation type="submission" date="2014-06" db="EMBL/GenBank/DDBJ databases">
        <title>The genome of the endonuclear symbiont Nucleicultrix amoebiphila.</title>
        <authorList>
            <person name="Schulz F."/>
            <person name="Horn M."/>
        </authorList>
    </citation>
    <scope>NUCLEOTIDE SEQUENCE [LARGE SCALE GENOMIC DNA]</scope>
    <source>
        <strain evidence="1 2">FS5</strain>
    </source>
</reference>